<reference evidence="4 5" key="1">
    <citation type="journal article" date="1995" name="J. Gen. Virol.">
        <title>Identification and characterization of the thymidine kinase gene of Yaba virus.</title>
        <authorList>
            <person name="Amano H."/>
            <person name="Ueda Y."/>
            <person name="Miyamura T."/>
        </authorList>
    </citation>
    <scope>NUCLEOTIDE SEQUENCE [LARGE SCALE GENOMIC DNA]</scope>
    <source>
        <strain evidence="5">VR587</strain>
    </source>
</reference>
<organismHost>
    <name type="scientific">Erythrocebus patas</name>
    <name type="common">Red guenon</name>
    <name type="synonym">Cercopithecus patas</name>
    <dbReference type="NCBI Taxonomy" id="9538"/>
</organismHost>
<dbReference type="Proteomes" id="UP000008596">
    <property type="component" value="Segment"/>
</dbReference>
<comment type="subcellular location">
    <subcellularLocation>
        <location evidence="1">Virion</location>
    </subcellularLocation>
</comment>
<organismHost>
    <name type="scientific">Papio hamadryas</name>
    <name type="common">Hamadryas baboon</name>
    <dbReference type="NCBI Taxonomy" id="9557"/>
</organismHost>
<protein>
    <submittedName>
        <fullName evidence="4">81R</fullName>
    </submittedName>
</protein>
<dbReference type="GO" id="GO:0044423">
    <property type="term" value="C:virion component"/>
    <property type="evidence" value="ECO:0007669"/>
    <property type="project" value="UniProtKB-KW"/>
</dbReference>
<dbReference type="EMBL" id="AY386371">
    <property type="protein sequence ID" value="AAR07437.1"/>
    <property type="molecule type" value="Genomic_DNA"/>
</dbReference>
<reference evidence="4 5" key="3">
    <citation type="journal article" date="2003" name="Proc. Natl. Acad. Sci. U.S.A.">
        <title>A secreted high-affinity inhibitor of human TNF from Tanapox virus.</title>
        <authorList>
            <person name="Brunetti C.R."/>
            <person name="Paulose-Murphy M."/>
            <person name="Singh R."/>
            <person name="Qin J."/>
            <person name="Barrett J.W."/>
            <person name="Tardivel A."/>
            <person name="Schneider P."/>
            <person name="Essani K."/>
            <person name="McFadden G."/>
        </authorList>
    </citation>
    <scope>NUCLEOTIDE SEQUENCE [LARGE SCALE GENOMIC DNA]</scope>
    <source>
        <strain evidence="5">VR587</strain>
    </source>
</reference>
<evidence type="ECO:0000256" key="2">
    <source>
        <dbReference type="ARBA" id="ARBA00022844"/>
    </source>
</evidence>
<evidence type="ECO:0000313" key="4">
    <source>
        <dbReference type="EMBL" id="AAR07437.1"/>
    </source>
</evidence>
<evidence type="ECO:0000313" key="5">
    <source>
        <dbReference type="Proteomes" id="UP000008596"/>
    </source>
</evidence>
<dbReference type="KEGG" id="vg:2943661"/>
<sequence>MDIYIVKDNLYPVISCKSNEAFIILGNHDYFLNLILKKLESKTTFFVKYIVNSDTYGSLCLKMIDSSFKVNDKLVSVDEFISLGYFRHWCTKKLSTIDNLTKKDRMLIHDITFLECALWKRILLLFCPNTINESHEHFLTNPFIFIDSRDMFNNLILRSAVNSFIFKTPNSKLELLINHILSEKVLDKTTALVNLKDVVNVNLATKLYDRNMFRSFVYSWFNIQLNNCLEDKNVKTTFNDVDELI</sequence>
<name>Q6TUT4_YMTV5</name>
<evidence type="ECO:0000256" key="1">
    <source>
        <dbReference type="ARBA" id="ARBA00004328"/>
    </source>
</evidence>
<accession>Q6TUT4</accession>
<keyword evidence="2" id="KW-0946">Virion</keyword>
<evidence type="ECO:0000256" key="3">
    <source>
        <dbReference type="ARBA" id="ARBA00024939"/>
    </source>
</evidence>
<dbReference type="GeneID" id="2943661"/>
<organism evidence="4 5">
    <name type="scientific">Yaba monkey tumor virus (strain VR587)</name>
    <name type="common">YMTV</name>
    <dbReference type="NCBI Taxonomy" id="928314"/>
    <lineage>
        <taxon>Viruses</taxon>
        <taxon>Varidnaviria</taxon>
        <taxon>Bamfordvirae</taxon>
        <taxon>Nucleocytoviricota</taxon>
        <taxon>Pokkesviricetes</taxon>
        <taxon>Chitovirales</taxon>
        <taxon>Poxviridae</taxon>
        <taxon>Chordopoxvirinae</taxon>
        <taxon>Yatapoxvirus</taxon>
        <taxon>Yatapoxvirus yabapox</taxon>
        <taxon>Yaba monkey tumor virus</taxon>
    </lineage>
</organism>
<dbReference type="Pfam" id="PF04580">
    <property type="entry name" value="Pox_D3"/>
    <property type="match status" value="1"/>
</dbReference>
<keyword evidence="5" id="KW-1185">Reference proteome</keyword>
<dbReference type="InterPro" id="IPR007660">
    <property type="entry name" value="Poxvirus_D3"/>
</dbReference>
<comment type="function">
    <text evidence="3">Late protein which is part of a large complex required for early virion morphogenesis. This complex participates in the formation of virosomes and the incorporation of virosomal contents into nascent immature virions.</text>
</comment>
<dbReference type="RefSeq" id="NP_938336.1">
    <property type="nucleotide sequence ID" value="NC_005179.1"/>
</dbReference>
<proteinExistence type="predicted"/>
<organismHost>
    <name type="scientific">Macaca</name>
    <name type="common">macaques</name>
    <dbReference type="NCBI Taxonomy" id="9539"/>
</organismHost>
<reference evidence="4 5" key="2">
    <citation type="journal article" date="2003" name="J. Virol.">
        <title>Complete genomic sequence and comparative analysis of the tumorigenic poxvirus Yaba monkey tumor virus.</title>
        <authorList>
            <person name="Brunetti C.R."/>
            <person name="Amano H."/>
            <person name="Ueda Y."/>
            <person name="Qin J."/>
            <person name="Miyamura T."/>
            <person name="Suzuki T."/>
            <person name="Li X."/>
            <person name="Barrett J.W."/>
            <person name="McFadden G."/>
        </authorList>
    </citation>
    <scope>NUCLEOTIDE SEQUENCE [LARGE SCALE GENOMIC DNA]</scope>
    <source>
        <strain evidence="5">VR587</strain>
    </source>
</reference>
<organismHost>
    <name type="scientific">Homo sapiens</name>
    <name type="common">Human</name>
    <dbReference type="NCBI Taxonomy" id="9606"/>
</organismHost>